<evidence type="ECO:0000313" key="3">
    <source>
        <dbReference type="Proteomes" id="UP000011704"/>
    </source>
</evidence>
<feature type="transmembrane region" description="Helical" evidence="1">
    <location>
        <begin position="223"/>
        <end position="242"/>
    </location>
</feature>
<organism evidence="2 3">
    <name type="scientific">Nitrospina gracilis (strain 3/211)</name>
    <dbReference type="NCBI Taxonomy" id="1266370"/>
    <lineage>
        <taxon>Bacteria</taxon>
        <taxon>Pseudomonadati</taxon>
        <taxon>Nitrospinota/Tectimicrobiota group</taxon>
        <taxon>Nitrospinota</taxon>
        <taxon>Nitrospinia</taxon>
        <taxon>Nitrospinales</taxon>
        <taxon>Nitrospinaceae</taxon>
        <taxon>Nitrospina</taxon>
    </lineage>
</organism>
<keyword evidence="1" id="KW-0812">Transmembrane</keyword>
<protein>
    <submittedName>
        <fullName evidence="2">Uncharacterized protein</fullName>
    </submittedName>
</protein>
<evidence type="ECO:0000256" key="1">
    <source>
        <dbReference type="SAM" id="Phobius"/>
    </source>
</evidence>
<dbReference type="OrthoDB" id="8820879at2"/>
<name>M1Z981_NITG3</name>
<feature type="transmembrane region" description="Helical" evidence="1">
    <location>
        <begin position="187"/>
        <end position="208"/>
    </location>
</feature>
<dbReference type="EMBL" id="CAQJ01000017">
    <property type="protein sequence ID" value="CCQ89682.1"/>
    <property type="molecule type" value="Genomic_DNA"/>
</dbReference>
<sequence>MKSVLIAIAFAGTLLFGGAFALLSTNTDYVEKNAQRFIAAQIENKIQEDFGLSADLSSKDSNPKLHMLKNQFSGQARKLENQLFSDLPDRIATQIATMCVCGSTAEQAKEKYRQTKKKVKRLIVDSLKDAALSFETAIDNVNQLIHAQYYIVTQRLIADLKIFTGSNATLFLIILSTALLKKDSLRPIWIAAIFLLAGTLTSTFFYLFNQDWFYTILFNDYTGWAYLIYIGLVSLFLADVLLNRARVSLKILEIFKSAGSLVPGC</sequence>
<proteinExistence type="predicted"/>
<reference evidence="2 3" key="1">
    <citation type="journal article" date="2013" name="Front. Microbiol.">
        <title>The genome of Nitrospina gracilis illuminates the metabolism and evolution of the major marine nitrite oxidizer.</title>
        <authorList>
            <person name="Luecker S."/>
            <person name="Nowka B."/>
            <person name="Rattei T."/>
            <person name="Spieck E."/>
            <person name="and Daims H."/>
        </authorList>
    </citation>
    <scope>NUCLEOTIDE SEQUENCE [LARGE SCALE GENOMIC DNA]</scope>
    <source>
        <strain evidence="2 3">3/211</strain>
    </source>
</reference>
<dbReference type="STRING" id="1266370.NITGR_150050"/>
<keyword evidence="1" id="KW-0472">Membrane</keyword>
<comment type="caution">
    <text evidence="2">The sequence shown here is derived from an EMBL/GenBank/DDBJ whole genome shotgun (WGS) entry which is preliminary data.</text>
</comment>
<feature type="transmembrane region" description="Helical" evidence="1">
    <location>
        <begin position="162"/>
        <end position="180"/>
    </location>
</feature>
<gene>
    <name evidence="2" type="ORF">NITGR_150050</name>
</gene>
<dbReference type="RefSeq" id="WP_005006381.1">
    <property type="nucleotide sequence ID" value="NZ_HG422173.1"/>
</dbReference>
<accession>M1Z981</accession>
<evidence type="ECO:0000313" key="2">
    <source>
        <dbReference type="EMBL" id="CCQ89682.1"/>
    </source>
</evidence>
<dbReference type="Proteomes" id="UP000011704">
    <property type="component" value="Unassembled WGS sequence"/>
</dbReference>
<keyword evidence="1" id="KW-1133">Transmembrane helix</keyword>
<dbReference type="InParanoid" id="M1Z981"/>
<dbReference type="HOGENOM" id="CLU_1049008_0_0_0"/>
<dbReference type="AlphaFoldDB" id="M1Z981"/>
<keyword evidence="3" id="KW-1185">Reference proteome</keyword>